<comment type="cofactor">
    <cofactor evidence="1">
        <name>Zn(2+)</name>
        <dbReference type="ChEBI" id="CHEBI:29105"/>
    </cofactor>
</comment>
<comment type="similarity">
    <text evidence="2 3">Belongs to the peptidase M16 family.</text>
</comment>
<evidence type="ECO:0000256" key="2">
    <source>
        <dbReference type="ARBA" id="ARBA00007261"/>
    </source>
</evidence>
<dbReference type="Gene3D" id="3.30.830.10">
    <property type="entry name" value="Metalloenzyme, LuxS/M16 peptidase-like"/>
    <property type="match status" value="2"/>
</dbReference>
<dbReference type="GO" id="GO:0046872">
    <property type="term" value="F:metal ion binding"/>
    <property type="evidence" value="ECO:0007669"/>
    <property type="project" value="InterPro"/>
</dbReference>
<feature type="domain" description="Peptidase M16 N-terminal" evidence="4">
    <location>
        <begin position="25"/>
        <end position="165"/>
    </location>
</feature>
<dbReference type="InterPro" id="IPR007863">
    <property type="entry name" value="Peptidase_M16_C"/>
</dbReference>
<dbReference type="PANTHER" id="PTHR11851">
    <property type="entry name" value="METALLOPROTEASE"/>
    <property type="match status" value="1"/>
</dbReference>
<name>A0A285NZJ7_9AQUI</name>
<dbReference type="Pfam" id="PF00675">
    <property type="entry name" value="Peptidase_M16"/>
    <property type="match status" value="1"/>
</dbReference>
<evidence type="ECO:0000256" key="3">
    <source>
        <dbReference type="RuleBase" id="RU004447"/>
    </source>
</evidence>
<gene>
    <name evidence="6" type="ORF">SAMN06265353_0706</name>
</gene>
<protein>
    <submittedName>
        <fullName evidence="6">Predicted Zn-dependent peptidase</fullName>
    </submittedName>
</protein>
<dbReference type="EMBL" id="OBEN01000002">
    <property type="protein sequence ID" value="SNZ13336.1"/>
    <property type="molecule type" value="Genomic_DNA"/>
</dbReference>
<dbReference type="PROSITE" id="PS00143">
    <property type="entry name" value="INSULINASE"/>
    <property type="match status" value="1"/>
</dbReference>
<evidence type="ECO:0000256" key="1">
    <source>
        <dbReference type="ARBA" id="ARBA00001947"/>
    </source>
</evidence>
<sequence>MTSLVLAEELYTYRLPNGAQLIVKRRDDTQAVALHVWFKVGSIYENYQEKGMAHFLEHMLFNGSEKYPYGQIDKLVESMGGNINAGTSKEYTFYHIEIAKPYWKPALEILYQLTQKPLLSEDMIEKEKPIVIEELKRGKDNPSTVLWEEFEKLAYKVSPYRFPIIGYEETIQKFTRESLLRFYRNFYQPKNMYIVVVGDVDPDQVKEEVINTFGKEEGRPVVRPHIPTEPEQMGVRFKEITDSRLEKAYWIIGWRVPSIGSKEYYALVVLDQILGSGRTSVLYRELKEKGLVYSVYTGDLARPQDNMYVISATFDPEKYAQVKERLKEILTQLSSQLTDEELKKAKERLINSEIFSLEKVSSDAYYIGYSITVVGLLDYYKYFENNIKSVRKQDVLKVLENCLNKENYDEVLMLPKR</sequence>
<evidence type="ECO:0000313" key="6">
    <source>
        <dbReference type="EMBL" id="SNZ13336.1"/>
    </source>
</evidence>
<dbReference type="Proteomes" id="UP000218627">
    <property type="component" value="Unassembled WGS sequence"/>
</dbReference>
<dbReference type="GO" id="GO:0004222">
    <property type="term" value="F:metalloendopeptidase activity"/>
    <property type="evidence" value="ECO:0007669"/>
    <property type="project" value="InterPro"/>
</dbReference>
<dbReference type="AlphaFoldDB" id="A0A285NZJ7"/>
<proteinExistence type="inferred from homology"/>
<reference evidence="7" key="1">
    <citation type="submission" date="2017-09" db="EMBL/GenBank/DDBJ databases">
        <authorList>
            <person name="Varghese N."/>
            <person name="Submissions S."/>
        </authorList>
    </citation>
    <scope>NUCLEOTIDE SEQUENCE [LARGE SCALE GENOMIC DNA]</scope>
    <source>
        <strain evidence="7">DSM 2913</strain>
    </source>
</reference>
<dbReference type="SUPFAM" id="SSF63411">
    <property type="entry name" value="LuxS/MPP-like metallohydrolase"/>
    <property type="match status" value="2"/>
</dbReference>
<evidence type="ECO:0000259" key="4">
    <source>
        <dbReference type="Pfam" id="PF00675"/>
    </source>
</evidence>
<accession>A0A285NZJ7</accession>
<organism evidence="6 7">
    <name type="scientific">Hydrogenobacter hydrogenophilus</name>
    <dbReference type="NCBI Taxonomy" id="35835"/>
    <lineage>
        <taxon>Bacteria</taxon>
        <taxon>Pseudomonadati</taxon>
        <taxon>Aquificota</taxon>
        <taxon>Aquificia</taxon>
        <taxon>Aquificales</taxon>
        <taxon>Aquificaceae</taxon>
        <taxon>Hydrogenobacter</taxon>
    </lineage>
</organism>
<dbReference type="Pfam" id="PF05193">
    <property type="entry name" value="Peptidase_M16_C"/>
    <property type="match status" value="1"/>
</dbReference>
<dbReference type="InterPro" id="IPR001431">
    <property type="entry name" value="Pept_M16_Zn_BS"/>
</dbReference>
<dbReference type="RefSeq" id="WP_245810073.1">
    <property type="nucleotide sequence ID" value="NZ_OBEN01000002.1"/>
</dbReference>
<feature type="domain" description="Peptidase M16 C-terminal" evidence="5">
    <location>
        <begin position="173"/>
        <end position="349"/>
    </location>
</feature>
<keyword evidence="7" id="KW-1185">Reference proteome</keyword>
<dbReference type="PANTHER" id="PTHR11851:SF49">
    <property type="entry name" value="MITOCHONDRIAL-PROCESSING PEPTIDASE SUBUNIT ALPHA"/>
    <property type="match status" value="1"/>
</dbReference>
<evidence type="ECO:0000313" key="7">
    <source>
        <dbReference type="Proteomes" id="UP000218627"/>
    </source>
</evidence>
<evidence type="ECO:0000259" key="5">
    <source>
        <dbReference type="Pfam" id="PF05193"/>
    </source>
</evidence>
<dbReference type="InterPro" id="IPR011765">
    <property type="entry name" value="Pept_M16_N"/>
</dbReference>
<dbReference type="GO" id="GO:0006508">
    <property type="term" value="P:proteolysis"/>
    <property type="evidence" value="ECO:0007669"/>
    <property type="project" value="InterPro"/>
</dbReference>
<dbReference type="InterPro" id="IPR011249">
    <property type="entry name" value="Metalloenz_LuxS/M16"/>
</dbReference>
<dbReference type="InterPro" id="IPR050361">
    <property type="entry name" value="MPP/UQCRC_Complex"/>
</dbReference>